<keyword evidence="2" id="KW-1185">Reference proteome</keyword>
<evidence type="ECO:0000313" key="2">
    <source>
        <dbReference type="Proteomes" id="UP001143981"/>
    </source>
</evidence>
<dbReference type="InterPro" id="IPR009097">
    <property type="entry name" value="Cyclic_Pdiesterase"/>
</dbReference>
<dbReference type="PANTHER" id="PTHR28141:SF1">
    <property type="entry name" value="2',3'-CYCLIC-NUCLEOTIDE 3'-PHOSPHODIESTERASE"/>
    <property type="match status" value="1"/>
</dbReference>
<dbReference type="Gene3D" id="3.90.1140.10">
    <property type="entry name" value="Cyclic phosphodiesterase"/>
    <property type="match status" value="1"/>
</dbReference>
<accession>A0A9W7YF54</accession>
<comment type="caution">
    <text evidence="1">The sequence shown here is derived from an EMBL/GenBank/DDBJ whole genome shotgun (WGS) entry which is preliminary data.</text>
</comment>
<evidence type="ECO:0000313" key="1">
    <source>
        <dbReference type="EMBL" id="KAJ1731977.1"/>
    </source>
</evidence>
<evidence type="ECO:0008006" key="3">
    <source>
        <dbReference type="Google" id="ProtNLM"/>
    </source>
</evidence>
<dbReference type="PANTHER" id="PTHR28141">
    <property type="entry name" value="2',3'-CYCLIC-NUCLEOTIDE 3'-PHOSPHODIESTERASE"/>
    <property type="match status" value="1"/>
</dbReference>
<gene>
    <name evidence="1" type="ORF">LPJ61_002266</name>
</gene>
<dbReference type="OrthoDB" id="514292at2759"/>
<organism evidence="1 2">
    <name type="scientific">Coemansia biformis</name>
    <dbReference type="NCBI Taxonomy" id="1286918"/>
    <lineage>
        <taxon>Eukaryota</taxon>
        <taxon>Fungi</taxon>
        <taxon>Fungi incertae sedis</taxon>
        <taxon>Zoopagomycota</taxon>
        <taxon>Kickxellomycotina</taxon>
        <taxon>Kickxellomycetes</taxon>
        <taxon>Kickxellales</taxon>
        <taxon>Kickxellaceae</taxon>
        <taxon>Coemansia</taxon>
    </lineage>
</organism>
<dbReference type="AlphaFoldDB" id="A0A9W7YF54"/>
<reference evidence="1" key="1">
    <citation type="submission" date="2022-07" db="EMBL/GenBank/DDBJ databases">
        <title>Phylogenomic reconstructions and comparative analyses of Kickxellomycotina fungi.</title>
        <authorList>
            <person name="Reynolds N.K."/>
            <person name="Stajich J.E."/>
            <person name="Barry K."/>
            <person name="Grigoriev I.V."/>
            <person name="Crous P."/>
            <person name="Smith M.E."/>
        </authorList>
    </citation>
    <scope>NUCLEOTIDE SEQUENCE</scope>
    <source>
        <strain evidence="1">BCRC 34381</strain>
    </source>
</reference>
<name>A0A9W7YF54_9FUNG</name>
<dbReference type="SUPFAM" id="SSF55144">
    <property type="entry name" value="LigT-like"/>
    <property type="match status" value="1"/>
</dbReference>
<dbReference type="EMBL" id="JANBOI010000270">
    <property type="protein sequence ID" value="KAJ1731977.1"/>
    <property type="molecule type" value="Genomic_DNA"/>
</dbReference>
<dbReference type="GO" id="GO:0009187">
    <property type="term" value="P:cyclic nucleotide metabolic process"/>
    <property type="evidence" value="ECO:0007669"/>
    <property type="project" value="TreeGrafter"/>
</dbReference>
<sequence length="191" mass="20233">MAPKYTIWLCPPAASPAHSKLAAAINSLSATLGGPRFPPHATLFSRIPANSDSDAVEQVSRYAAELRRHLGSDLAGVPVEVDSLATSDNFYQCVVLKEVGSATLAAASAVAREHWAATDRPPFFPHVSLVYGDHPPAKMAALKEQVSRVLPADLASLSYVATEISIFTTSGPCEQWHEVGRVSIALEGKSG</sequence>
<dbReference type="InterPro" id="IPR012386">
    <property type="entry name" value="Cyclic-nucl_3Pdiesterase"/>
</dbReference>
<dbReference type="Proteomes" id="UP001143981">
    <property type="component" value="Unassembled WGS sequence"/>
</dbReference>
<dbReference type="GO" id="GO:0004113">
    <property type="term" value="F:2',3'-cyclic-nucleotide 3'-phosphodiesterase activity"/>
    <property type="evidence" value="ECO:0007669"/>
    <property type="project" value="TreeGrafter"/>
</dbReference>
<proteinExistence type="predicted"/>
<dbReference type="Pfam" id="PF07823">
    <property type="entry name" value="CPDase"/>
    <property type="match status" value="1"/>
</dbReference>
<protein>
    <recommendedName>
        <fullName evidence="3">LigT-like protein</fullName>
    </recommendedName>
</protein>